<dbReference type="OrthoDB" id="9807414at2"/>
<dbReference type="PANTHER" id="PTHR12526:SF640">
    <property type="entry name" value="COLANIC ACID BIOSYNTHESIS GLYCOSYLTRANSFERASE WCAL-RELATED"/>
    <property type="match status" value="1"/>
</dbReference>
<feature type="domain" description="Glycosyltransferase subfamily 4-like N-terminal" evidence="5">
    <location>
        <begin position="50"/>
        <end position="166"/>
    </location>
</feature>
<dbReference type="Proteomes" id="UP000254958">
    <property type="component" value="Unassembled WGS sequence"/>
</dbReference>
<evidence type="ECO:0000313" key="9">
    <source>
        <dbReference type="Proteomes" id="UP000562982"/>
    </source>
</evidence>
<comment type="similarity">
    <text evidence="1">Belongs to the glycosyltransferase group 1 family. Glycosyltransferase 4 subfamily.</text>
</comment>
<name>A0A370G494_GLULI</name>
<evidence type="ECO:0000313" key="7">
    <source>
        <dbReference type="EMBL" id="RDI38582.1"/>
    </source>
</evidence>
<reference evidence="7 8" key="1">
    <citation type="submission" date="2018-07" db="EMBL/GenBank/DDBJ databases">
        <title>Genomic Encyclopedia of Type Strains, Phase IV (KMG-IV): sequencing the most valuable type-strain genomes for metagenomic binning, comparative biology and taxonomic classification.</title>
        <authorList>
            <person name="Goeker M."/>
        </authorList>
    </citation>
    <scope>NUCLEOTIDE SEQUENCE [LARGE SCALE GENOMIC DNA]</scope>
    <source>
        <strain evidence="7 8">DSM 5603</strain>
    </source>
</reference>
<dbReference type="GO" id="GO:0016757">
    <property type="term" value="F:glycosyltransferase activity"/>
    <property type="evidence" value="ECO:0007669"/>
    <property type="project" value="UniProtKB-KW"/>
</dbReference>
<dbReference type="Pfam" id="PF00534">
    <property type="entry name" value="Glycos_transf_1"/>
    <property type="match status" value="1"/>
</dbReference>
<keyword evidence="8" id="KW-1185">Reference proteome</keyword>
<evidence type="ECO:0000256" key="1">
    <source>
        <dbReference type="ARBA" id="ARBA00009481"/>
    </source>
</evidence>
<dbReference type="EMBL" id="JABEQI010000003">
    <property type="protein sequence ID" value="MBB2186050.1"/>
    <property type="molecule type" value="Genomic_DNA"/>
</dbReference>
<dbReference type="InterPro" id="IPR028098">
    <property type="entry name" value="Glyco_trans_4-like_N"/>
</dbReference>
<gene>
    <name evidence="7" type="ORF">C7453_10342</name>
    <name evidence="6" type="ORF">HLH32_06565</name>
</gene>
<evidence type="ECO:0000256" key="3">
    <source>
        <dbReference type="ARBA" id="ARBA00022679"/>
    </source>
</evidence>
<dbReference type="SUPFAM" id="SSF53756">
    <property type="entry name" value="UDP-Glycosyltransferase/glycogen phosphorylase"/>
    <property type="match status" value="1"/>
</dbReference>
<dbReference type="InterPro" id="IPR001296">
    <property type="entry name" value="Glyco_trans_1"/>
</dbReference>
<dbReference type="Pfam" id="PF13439">
    <property type="entry name" value="Glyco_transf_4"/>
    <property type="match status" value="1"/>
</dbReference>
<feature type="domain" description="Glycosyl transferase family 1" evidence="4">
    <location>
        <begin position="175"/>
        <end position="338"/>
    </location>
</feature>
<dbReference type="PANTHER" id="PTHR12526">
    <property type="entry name" value="GLYCOSYLTRANSFERASE"/>
    <property type="match status" value="1"/>
</dbReference>
<dbReference type="Proteomes" id="UP000562982">
    <property type="component" value="Unassembled WGS sequence"/>
</dbReference>
<dbReference type="Gene3D" id="3.40.50.2000">
    <property type="entry name" value="Glycogen Phosphorylase B"/>
    <property type="match status" value="2"/>
</dbReference>
<dbReference type="EMBL" id="QQAW01000003">
    <property type="protein sequence ID" value="RDI38582.1"/>
    <property type="molecule type" value="Genomic_DNA"/>
</dbReference>
<dbReference type="AlphaFoldDB" id="A0A370G494"/>
<comment type="caution">
    <text evidence="7">The sequence shown here is derived from an EMBL/GenBank/DDBJ whole genome shotgun (WGS) entry which is preliminary data.</text>
</comment>
<keyword evidence="2" id="KW-0328">Glycosyltransferase</keyword>
<keyword evidence="3 7" id="KW-0808">Transferase</keyword>
<dbReference type="CDD" id="cd03801">
    <property type="entry name" value="GT4_PimA-like"/>
    <property type="match status" value="1"/>
</dbReference>
<proteinExistence type="inferred from homology"/>
<evidence type="ECO:0000259" key="5">
    <source>
        <dbReference type="Pfam" id="PF13439"/>
    </source>
</evidence>
<evidence type="ECO:0000256" key="2">
    <source>
        <dbReference type="ARBA" id="ARBA00022676"/>
    </source>
</evidence>
<evidence type="ECO:0000313" key="6">
    <source>
        <dbReference type="EMBL" id="MBB2186050.1"/>
    </source>
</evidence>
<protein>
    <submittedName>
        <fullName evidence="6">Glycosyltransferase family 4 protein</fullName>
    </submittedName>
    <submittedName>
        <fullName evidence="7">Glycosyltransferase involved in cell wall biosynthesis</fullName>
    </submittedName>
</protein>
<reference evidence="6 9" key="2">
    <citation type="submission" date="2020-04" db="EMBL/GenBank/DDBJ databases">
        <title>Description of novel Gluconacetobacter.</title>
        <authorList>
            <person name="Sombolestani A."/>
        </authorList>
    </citation>
    <scope>NUCLEOTIDE SEQUENCE [LARGE SCALE GENOMIC DNA]</scope>
    <source>
        <strain evidence="6 9">LMG 1382</strain>
    </source>
</reference>
<evidence type="ECO:0000259" key="4">
    <source>
        <dbReference type="Pfam" id="PF00534"/>
    </source>
</evidence>
<dbReference type="RefSeq" id="WP_114726744.1">
    <property type="nucleotide sequence ID" value="NZ_BJMI01000005.1"/>
</dbReference>
<sequence>MQSAPVLTVLPPRERFAPGHAGAISLLVHRLAAPGDIVVGSPVEQPFADVVFLAVHRVPWIVWPRSTVGRYSAGVARIVRQVRPALVEIHNRPDIALSLAGCFPDLPMTLTLHNDPRGMRGAMSPAQRATLARRMRVIVVSDWVRQCFAEGLSDVAVTVMPNCIDMASLPPPLPAAAREPTILFAGRMVADKGADAFVAACGEVLPHLPGWRARMIGADRFGEDSPETSFLRTLRPAAQAAGVEMTGYLPHGQVLEEMVRAAIVVVPSRWAEPFGLTALEAMACGAALVASPVGGLPDLVGDAAILAPPDPVAGLAAAIDDLAASPERRAALSVRGRARAALFDCVAARERLGALRRAAVAGRLPDGL</sequence>
<organism evidence="7 8">
    <name type="scientific">Gluconacetobacter liquefaciens</name>
    <name type="common">Acetobacter liquefaciens</name>
    <dbReference type="NCBI Taxonomy" id="89584"/>
    <lineage>
        <taxon>Bacteria</taxon>
        <taxon>Pseudomonadati</taxon>
        <taxon>Pseudomonadota</taxon>
        <taxon>Alphaproteobacteria</taxon>
        <taxon>Acetobacterales</taxon>
        <taxon>Acetobacteraceae</taxon>
        <taxon>Gluconacetobacter</taxon>
    </lineage>
</organism>
<evidence type="ECO:0000313" key="8">
    <source>
        <dbReference type="Proteomes" id="UP000254958"/>
    </source>
</evidence>
<accession>A0A370G494</accession>